<reference evidence="2 3" key="1">
    <citation type="submission" date="2023-11" db="EMBL/GenBank/DDBJ databases">
        <title>Paucibacter sp. nov., isolated from fresh soil in Korea.</title>
        <authorList>
            <person name="Le N.T.T."/>
        </authorList>
    </citation>
    <scope>NUCLEOTIDE SEQUENCE [LARGE SCALE GENOMIC DNA]</scope>
    <source>
        <strain evidence="2 3">R3-3</strain>
    </source>
</reference>
<dbReference type="EMBL" id="JAXCLA010000003">
    <property type="protein sequence ID" value="MDY0744483.1"/>
    <property type="molecule type" value="Genomic_DNA"/>
</dbReference>
<organism evidence="2 3">
    <name type="scientific">Roseateles agri</name>
    <dbReference type="NCBI Taxonomy" id="3098619"/>
    <lineage>
        <taxon>Bacteria</taxon>
        <taxon>Pseudomonadati</taxon>
        <taxon>Pseudomonadota</taxon>
        <taxon>Betaproteobacteria</taxon>
        <taxon>Burkholderiales</taxon>
        <taxon>Sphaerotilaceae</taxon>
        <taxon>Roseateles</taxon>
    </lineage>
</organism>
<evidence type="ECO:0000256" key="1">
    <source>
        <dbReference type="SAM" id="SignalP"/>
    </source>
</evidence>
<proteinExistence type="predicted"/>
<feature type="signal peptide" evidence="1">
    <location>
        <begin position="1"/>
        <end position="24"/>
    </location>
</feature>
<dbReference type="RefSeq" id="WP_320422404.1">
    <property type="nucleotide sequence ID" value="NZ_JAXCLA010000003.1"/>
</dbReference>
<evidence type="ECO:0000313" key="3">
    <source>
        <dbReference type="Proteomes" id="UP001285263"/>
    </source>
</evidence>
<protein>
    <submittedName>
        <fullName evidence="2">Uncharacterized protein</fullName>
    </submittedName>
</protein>
<dbReference type="Proteomes" id="UP001285263">
    <property type="component" value="Unassembled WGS sequence"/>
</dbReference>
<feature type="chain" id="PRO_5045254052" evidence="1">
    <location>
        <begin position="25"/>
        <end position="79"/>
    </location>
</feature>
<sequence length="79" mass="8241">MNKQITLATLLSTVLLLAAGAAQAAPSAKETGVVTLPRVVVNGKAVKQLPTVVVTGYSIEGQMRRQMLAQAATKPVRRG</sequence>
<comment type="caution">
    <text evidence="2">The sequence shown here is derived from an EMBL/GenBank/DDBJ whole genome shotgun (WGS) entry which is preliminary data.</text>
</comment>
<keyword evidence="3" id="KW-1185">Reference proteome</keyword>
<accession>A0ABU5DFD4</accession>
<keyword evidence="1" id="KW-0732">Signal</keyword>
<evidence type="ECO:0000313" key="2">
    <source>
        <dbReference type="EMBL" id="MDY0744483.1"/>
    </source>
</evidence>
<name>A0ABU5DFD4_9BURK</name>
<gene>
    <name evidence="2" type="ORF">SNE35_08195</name>
</gene>